<accession>A0AAW0B8N4</accession>
<name>A0AAW0B8N4_9AGAR</name>
<evidence type="ECO:0000313" key="2">
    <source>
        <dbReference type="Proteomes" id="UP001383192"/>
    </source>
</evidence>
<keyword evidence="2" id="KW-1185">Reference proteome</keyword>
<dbReference type="EMBL" id="JAYKXP010000156">
    <property type="protein sequence ID" value="KAK7021969.1"/>
    <property type="molecule type" value="Genomic_DNA"/>
</dbReference>
<gene>
    <name evidence="1" type="ORF">VNI00_017118</name>
</gene>
<evidence type="ECO:0000313" key="1">
    <source>
        <dbReference type="EMBL" id="KAK7021969.1"/>
    </source>
</evidence>
<dbReference type="AlphaFoldDB" id="A0AAW0B8N4"/>
<proteinExistence type="predicted"/>
<reference evidence="1 2" key="1">
    <citation type="submission" date="2024-01" db="EMBL/GenBank/DDBJ databases">
        <title>A draft genome for a cacao thread blight-causing isolate of Paramarasmius palmivorus.</title>
        <authorList>
            <person name="Baruah I.K."/>
            <person name="Bukari Y."/>
            <person name="Amoako-Attah I."/>
            <person name="Meinhardt L.W."/>
            <person name="Bailey B.A."/>
            <person name="Cohen S.P."/>
        </authorList>
    </citation>
    <scope>NUCLEOTIDE SEQUENCE [LARGE SCALE GENOMIC DNA]</scope>
    <source>
        <strain evidence="1 2">GH-12</strain>
    </source>
</reference>
<comment type="caution">
    <text evidence="1">The sequence shown here is derived from an EMBL/GenBank/DDBJ whole genome shotgun (WGS) entry which is preliminary data.</text>
</comment>
<protein>
    <submittedName>
        <fullName evidence="1">Uncharacterized protein</fullName>
    </submittedName>
</protein>
<organism evidence="1 2">
    <name type="scientific">Paramarasmius palmivorus</name>
    <dbReference type="NCBI Taxonomy" id="297713"/>
    <lineage>
        <taxon>Eukaryota</taxon>
        <taxon>Fungi</taxon>
        <taxon>Dikarya</taxon>
        <taxon>Basidiomycota</taxon>
        <taxon>Agaricomycotina</taxon>
        <taxon>Agaricomycetes</taxon>
        <taxon>Agaricomycetidae</taxon>
        <taxon>Agaricales</taxon>
        <taxon>Marasmiineae</taxon>
        <taxon>Marasmiaceae</taxon>
        <taxon>Paramarasmius</taxon>
    </lineage>
</organism>
<sequence length="365" mass="41518">MSRANSADVRLSQFKAALLVLRHTVNTSELPSTYNPYSPDPASYRILTMTTHVVEYVFELPLPSQIPYRQEIQQFWPRLRDWVALFIRHSCLLDSEHLASPPMPMHHHIAVSMALCTMEIVRPQCALQVQNPLDGAEDFVQTLLELCVKFLQHEVDTRTASYFAQLWLALAQLVTSEMAVQSVKSSLLSIRERYPIPKLCVERASMQWAGLDLSPETSIRTRRATISVAYFLAFSLSFSSEPCQGPSREILALDGILWLSRMVTQIALQLHGAEEPEIGAAYQCFLVCSELLHWAFRDSYKWVEQALRGHLIMAVSVFGAQEVSLIWHTIKEEVLGLYGGIFDTLICYLFIRNIRNMFVSNASHL</sequence>
<dbReference type="Proteomes" id="UP001383192">
    <property type="component" value="Unassembled WGS sequence"/>
</dbReference>